<dbReference type="EC" id="2.3.1.183" evidence="2"/>
<feature type="domain" description="N-acetyltransferase" evidence="1">
    <location>
        <begin position="3"/>
        <end position="160"/>
    </location>
</feature>
<evidence type="ECO:0000313" key="2">
    <source>
        <dbReference type="EMBL" id="CUO30668.1"/>
    </source>
</evidence>
<protein>
    <submittedName>
        <fullName evidence="3">GNAT family N-acetyltransferase</fullName>
    </submittedName>
    <submittedName>
        <fullName evidence="2">Putative phosphinothricin acetyltransferase YwnH</fullName>
        <ecNumber evidence="2">2.3.1.183</ecNumber>
    </submittedName>
</protein>
<dbReference type="EMBL" id="CYZO01000031">
    <property type="protein sequence ID" value="CUO30668.1"/>
    <property type="molecule type" value="Genomic_DNA"/>
</dbReference>
<dbReference type="InterPro" id="IPR016181">
    <property type="entry name" value="Acyl_CoA_acyltransferase"/>
</dbReference>
<dbReference type="GeneID" id="97329898"/>
<keyword evidence="2" id="KW-0012">Acyltransferase</keyword>
<name>A0A174E2E4_9FIRM</name>
<reference evidence="2 4" key="1">
    <citation type="submission" date="2015-09" db="EMBL/GenBank/DDBJ databases">
        <authorList>
            <consortium name="Pathogen Informatics"/>
        </authorList>
    </citation>
    <scope>NUCLEOTIDE SEQUENCE [LARGE SCALE GENOMIC DNA]</scope>
    <source>
        <strain evidence="2 4">2789STDY5834841</strain>
    </source>
</reference>
<dbReference type="Pfam" id="PF00583">
    <property type="entry name" value="Acetyltransf_1"/>
    <property type="match status" value="1"/>
</dbReference>
<dbReference type="Proteomes" id="UP000095787">
    <property type="component" value="Unassembled WGS sequence"/>
</dbReference>
<evidence type="ECO:0000259" key="1">
    <source>
        <dbReference type="PROSITE" id="PS51186"/>
    </source>
</evidence>
<gene>
    <name evidence="2" type="primary">ywnH</name>
    <name evidence="3" type="ORF">EAI93_11270</name>
    <name evidence="2" type="ORF">ERS852456_02181</name>
</gene>
<dbReference type="RefSeq" id="WP_009243457.1">
    <property type="nucleotide sequence ID" value="NZ_AP028249.1"/>
</dbReference>
<dbReference type="Gene3D" id="3.40.630.30">
    <property type="match status" value="1"/>
</dbReference>
<accession>A0A174E2E4</accession>
<reference evidence="3 5" key="2">
    <citation type="journal article" date="2019" name="Science, e1252229">
        <title>Invertible promoters mediate bacterial phase variation, antibiotic resistance, and host adaptation in the gut.</title>
        <authorList>
            <person name="Jiang X."/>
            <person name="Hall A.B."/>
            <person name="Arthur T.D."/>
            <person name="Plichta D.R."/>
            <person name="Covington C.T."/>
            <person name="Poyet M."/>
            <person name="Crothers J."/>
            <person name="Moses P.L."/>
            <person name="Tolonen A.C."/>
            <person name="Vlamakis H."/>
            <person name="Alm E.J."/>
            <person name="Xavier R.J."/>
        </authorList>
    </citation>
    <scope>NUCLEOTIDE SEQUENCE [LARGE SCALE GENOMIC DNA]</scope>
    <source>
        <strain evidence="5">aa_0143</strain>
        <strain evidence="3">Aa_0143</strain>
    </source>
</reference>
<evidence type="ECO:0000313" key="3">
    <source>
        <dbReference type="EMBL" id="RYS78323.1"/>
    </source>
</evidence>
<dbReference type="PANTHER" id="PTHR43138">
    <property type="entry name" value="ACETYLTRANSFERASE, GNAT FAMILY"/>
    <property type="match status" value="1"/>
</dbReference>
<organism evidence="2 4">
    <name type="scientific">[Ruminococcus] torques</name>
    <dbReference type="NCBI Taxonomy" id="33039"/>
    <lineage>
        <taxon>Bacteria</taxon>
        <taxon>Bacillati</taxon>
        <taxon>Bacillota</taxon>
        <taxon>Clostridia</taxon>
        <taxon>Lachnospirales</taxon>
        <taxon>Lachnospiraceae</taxon>
        <taxon>Mediterraneibacter</taxon>
    </lineage>
</organism>
<dbReference type="InterPro" id="IPR052742">
    <property type="entry name" value="Mito_N-acetyltransferase"/>
</dbReference>
<dbReference type="Proteomes" id="UP000292665">
    <property type="component" value="Unassembled WGS sequence"/>
</dbReference>
<dbReference type="PROSITE" id="PS51186">
    <property type="entry name" value="GNAT"/>
    <property type="match status" value="1"/>
</dbReference>
<dbReference type="InterPro" id="IPR000182">
    <property type="entry name" value="GNAT_dom"/>
</dbReference>
<evidence type="ECO:0000313" key="4">
    <source>
        <dbReference type="Proteomes" id="UP000095787"/>
    </source>
</evidence>
<dbReference type="EMBL" id="RCYR01000025">
    <property type="protein sequence ID" value="RYS78323.1"/>
    <property type="molecule type" value="Genomic_DNA"/>
</dbReference>
<keyword evidence="2" id="KW-0808">Transferase</keyword>
<dbReference type="GO" id="GO:0102971">
    <property type="term" value="F:phosphinothricin N-acetyltransferase activity"/>
    <property type="evidence" value="ECO:0007669"/>
    <property type="project" value="UniProtKB-EC"/>
</dbReference>
<sequence length="163" mass="18717">MDIKIRQYAEEDVKETIAIWNEVVKEGIAFPQKETLTESTGDLFFKEQTFTGIAYDEEKKEIVGMYILHPNNIGRCGHICNASYAVRKDMRGLHIGEMLVKHCMKMGKKFGFRILQFNAVVKSNAGALKLYEKLGFVRLGTIPKGFEMNDGHYEDIIPHYHEL</sequence>
<dbReference type="PANTHER" id="PTHR43138:SF1">
    <property type="entry name" value="N-ACETYLTRANSFERASE ACA1"/>
    <property type="match status" value="1"/>
</dbReference>
<dbReference type="AlphaFoldDB" id="A0A174E2E4"/>
<evidence type="ECO:0000313" key="5">
    <source>
        <dbReference type="Proteomes" id="UP000292665"/>
    </source>
</evidence>
<proteinExistence type="predicted"/>
<dbReference type="SUPFAM" id="SSF55729">
    <property type="entry name" value="Acyl-CoA N-acyltransferases (Nat)"/>
    <property type="match status" value="1"/>
</dbReference>